<proteinExistence type="predicted"/>
<feature type="non-terminal residue" evidence="1">
    <location>
        <position position="70"/>
    </location>
</feature>
<protein>
    <submittedName>
        <fullName evidence="1">Uncharacterized protein</fullName>
    </submittedName>
</protein>
<sequence length="70" mass="7781">MEDEALAETSTGDKDRIALLENKSPKNSNLLIPRTPLLSRINHVEDLLKALLGNASLLRYITNMASFIDD</sequence>
<reference evidence="1 2" key="1">
    <citation type="submission" date="2018-12" db="EMBL/GenBank/DDBJ databases">
        <title>Venturia inaequalis Genome Resource.</title>
        <authorList>
            <person name="Lichtner F.J."/>
        </authorList>
    </citation>
    <scope>NUCLEOTIDE SEQUENCE [LARGE SCALE GENOMIC DNA]</scope>
    <source>
        <strain evidence="1 2">120213</strain>
    </source>
</reference>
<accession>A0A8H3U2G5</accession>
<comment type="caution">
    <text evidence="1">The sequence shown here is derived from an EMBL/GenBank/DDBJ whole genome shotgun (WGS) entry which is preliminary data.</text>
</comment>
<evidence type="ECO:0000313" key="1">
    <source>
        <dbReference type="EMBL" id="KAE9961084.1"/>
    </source>
</evidence>
<dbReference type="EMBL" id="WNWS01004185">
    <property type="protein sequence ID" value="KAE9961084.1"/>
    <property type="molecule type" value="Genomic_DNA"/>
</dbReference>
<gene>
    <name evidence="1" type="ORF">EG328_007713</name>
</gene>
<evidence type="ECO:0000313" key="2">
    <source>
        <dbReference type="Proteomes" id="UP000447873"/>
    </source>
</evidence>
<organism evidence="1 2">
    <name type="scientific">Venturia inaequalis</name>
    <name type="common">Apple scab fungus</name>
    <dbReference type="NCBI Taxonomy" id="5025"/>
    <lineage>
        <taxon>Eukaryota</taxon>
        <taxon>Fungi</taxon>
        <taxon>Dikarya</taxon>
        <taxon>Ascomycota</taxon>
        <taxon>Pezizomycotina</taxon>
        <taxon>Dothideomycetes</taxon>
        <taxon>Pleosporomycetidae</taxon>
        <taxon>Venturiales</taxon>
        <taxon>Venturiaceae</taxon>
        <taxon>Venturia</taxon>
    </lineage>
</organism>
<dbReference type="AlphaFoldDB" id="A0A8H3U2G5"/>
<name>A0A8H3U2G5_VENIN</name>
<dbReference type="Proteomes" id="UP000447873">
    <property type="component" value="Unassembled WGS sequence"/>
</dbReference>